<protein>
    <submittedName>
        <fullName evidence="3">Helix-turn-helix domain-containing protein</fullName>
    </submittedName>
</protein>
<proteinExistence type="predicted"/>
<evidence type="ECO:0000313" key="3">
    <source>
        <dbReference type="EMBL" id="NJP34139.1"/>
    </source>
</evidence>
<evidence type="ECO:0000259" key="2">
    <source>
        <dbReference type="Pfam" id="PF12728"/>
    </source>
</evidence>
<sequence length="118" mass="13505">MKPHDLKLRRDKPANPGPLYRPAEVAKILRCSEWWVKEQARNDRIPFAWIGGSYRFTDEHVAEIIRLFERRPATAVPPQRETPAPRRSRSETAAPAVQLKARRPRRTRNAGEGSSLAA</sequence>
<dbReference type="EMBL" id="JAATEO010000021">
    <property type="protein sequence ID" value="NJP34139.1"/>
    <property type="molecule type" value="Genomic_DNA"/>
</dbReference>
<feature type="domain" description="Helix-turn-helix" evidence="2">
    <location>
        <begin position="19"/>
        <end position="64"/>
    </location>
</feature>
<dbReference type="Pfam" id="PF12728">
    <property type="entry name" value="HTH_17"/>
    <property type="match status" value="1"/>
</dbReference>
<dbReference type="RefSeq" id="WP_168002496.1">
    <property type="nucleotide sequence ID" value="NZ_JAATEO010000021.1"/>
</dbReference>
<name>A0ABX0ZB11_9ACTN</name>
<organism evidence="3 4">
    <name type="scientific">Micromonospora thermarum</name>
    <dbReference type="NCBI Taxonomy" id="2720024"/>
    <lineage>
        <taxon>Bacteria</taxon>
        <taxon>Bacillati</taxon>
        <taxon>Actinomycetota</taxon>
        <taxon>Actinomycetes</taxon>
        <taxon>Micromonosporales</taxon>
        <taxon>Micromonosporaceae</taxon>
        <taxon>Micromonospora</taxon>
    </lineage>
</organism>
<dbReference type="InterPro" id="IPR041657">
    <property type="entry name" value="HTH_17"/>
</dbReference>
<reference evidence="3 4" key="1">
    <citation type="submission" date="2020-03" db="EMBL/GenBank/DDBJ databases">
        <title>WGS of actinomycetes isolated from Thailand.</title>
        <authorList>
            <person name="Thawai C."/>
        </authorList>
    </citation>
    <scope>NUCLEOTIDE SEQUENCE [LARGE SCALE GENOMIC DNA]</scope>
    <source>
        <strain evidence="3 4">HSS6-12</strain>
    </source>
</reference>
<accession>A0ABX0ZB11</accession>
<dbReference type="Proteomes" id="UP000783871">
    <property type="component" value="Unassembled WGS sequence"/>
</dbReference>
<comment type="caution">
    <text evidence="3">The sequence shown here is derived from an EMBL/GenBank/DDBJ whole genome shotgun (WGS) entry which is preliminary data.</text>
</comment>
<feature type="region of interest" description="Disordered" evidence="1">
    <location>
        <begin position="72"/>
        <end position="118"/>
    </location>
</feature>
<gene>
    <name evidence="3" type="ORF">HCJ94_19655</name>
</gene>
<evidence type="ECO:0000313" key="4">
    <source>
        <dbReference type="Proteomes" id="UP000783871"/>
    </source>
</evidence>
<evidence type="ECO:0000256" key="1">
    <source>
        <dbReference type="SAM" id="MobiDB-lite"/>
    </source>
</evidence>
<keyword evidence="4" id="KW-1185">Reference proteome</keyword>